<dbReference type="Pfam" id="PF16169">
    <property type="entry name" value="DUF4872"/>
    <property type="match status" value="1"/>
</dbReference>
<proteinExistence type="predicted"/>
<evidence type="ECO:0000313" key="3">
    <source>
        <dbReference type="EMBL" id="MEI5993687.1"/>
    </source>
</evidence>
<dbReference type="EMBL" id="NGLE01000003">
    <property type="protein sequence ID" value="OTO07933.1"/>
    <property type="molecule type" value="Genomic_DNA"/>
</dbReference>
<feature type="domain" description="DUF4872" evidence="2">
    <location>
        <begin position="175"/>
        <end position="334"/>
    </location>
</feature>
<evidence type="ECO:0000313" key="5">
    <source>
        <dbReference type="Proteomes" id="UP000195139"/>
    </source>
</evidence>
<reference evidence="3 5" key="2">
    <citation type="submission" date="2018-07" db="EMBL/GenBank/DDBJ databases">
        <title>The Genome Sequence of Enterococcus sp. DIV0659b.</title>
        <authorList>
            <consortium name="The Broad Institute Genomics Platform"/>
            <consortium name="The Broad Institute Genomic Center for Infectious Diseases"/>
            <person name="Earl A."/>
            <person name="Manson A."/>
            <person name="Schwartman J."/>
            <person name="Gilmore M."/>
            <person name="Abouelleil A."/>
            <person name="Cao P."/>
            <person name="Chapman S."/>
            <person name="Cusick C."/>
            <person name="Shea T."/>
            <person name="Young S."/>
            <person name="Neafsey D."/>
            <person name="Nusbaum C."/>
            <person name="Birren B."/>
        </authorList>
    </citation>
    <scope>NUCLEOTIDE SEQUENCE [LARGE SCALE GENOMIC DNA]</scope>
    <source>
        <strain evidence="3 5">4G2_DIV0659</strain>
    </source>
</reference>
<dbReference type="EMBL" id="NGLE02000001">
    <property type="protein sequence ID" value="MEI5993687.1"/>
    <property type="molecule type" value="Genomic_DNA"/>
</dbReference>
<dbReference type="Proteomes" id="UP000195139">
    <property type="component" value="Unassembled WGS sequence"/>
</dbReference>
<keyword evidence="1" id="KW-0175">Coiled coil</keyword>
<evidence type="ECO:0000256" key="1">
    <source>
        <dbReference type="SAM" id="Coils"/>
    </source>
</evidence>
<evidence type="ECO:0000313" key="4">
    <source>
        <dbReference type="EMBL" id="OTO07933.1"/>
    </source>
</evidence>
<dbReference type="AlphaFoldDB" id="A0A242CCF6"/>
<name>A0A242CCF6_9ENTE</name>
<protein>
    <recommendedName>
        <fullName evidence="2">DUF4872 domain-containing protein</fullName>
    </recommendedName>
</protein>
<accession>A0A242CCF6</accession>
<evidence type="ECO:0000259" key="2">
    <source>
        <dbReference type="Pfam" id="PF16169"/>
    </source>
</evidence>
<gene>
    <name evidence="3" type="ORF">A5880_001234</name>
    <name evidence="4" type="ORF">A5880_002203</name>
</gene>
<dbReference type="InterPro" id="IPR032369">
    <property type="entry name" value="DUF4872"/>
</dbReference>
<organism evidence="4">
    <name type="scientific">Candidatus Enterococcus mansonii</name>
    <dbReference type="NCBI Taxonomy" id="1834181"/>
    <lineage>
        <taxon>Bacteria</taxon>
        <taxon>Bacillati</taxon>
        <taxon>Bacillota</taxon>
        <taxon>Bacilli</taxon>
        <taxon>Lactobacillales</taxon>
        <taxon>Enterococcaceae</taxon>
        <taxon>Enterococcus</taxon>
    </lineage>
</organism>
<comment type="caution">
    <text evidence="4">The sequence shown here is derived from an EMBL/GenBank/DDBJ whole genome shotgun (WGS) entry which is preliminary data.</text>
</comment>
<sequence>MKHSMHSSCYTASFSNLLAQNDLSITDELLFGISQSFSFMYNYTNLPQSGWTFSTIGSTHQGIYTLSTLLNREISIILVDEESYLATLSNIIKEHSSAIIEISVRDYMKDPQSEELFSYIKESNVNHYVTVHKIDSDFVFFYDNFSFKIRKLSISDFLCAVYPKGTNVFYPSEGRIFYYDRTKQRNLDQLSKQTILEAIHHTAELFLLSNWESKGLNGLNHMSQELSLILSEKEHLEKNKKLFYYFCILAGNGGLYRRDYIKFLKKVTSLYPEEATILKEIISLYKIAQKKWKKIAKEIASIDIHSASLEQVTSEIENLLQEVTLVEKKAMYTLWTWTENQLSKSITFTSSFPTQKIETTSFNTLEEIIRYFMNSRIEFDLIVTKKNTIDLNIASNDQIFYWTPSNNKISEEFWEGTLNYCFKTRPLKDATILKSEEFIDKIAG</sequence>
<reference evidence="4" key="1">
    <citation type="submission" date="2017-05" db="EMBL/GenBank/DDBJ databases">
        <title>The Genome Sequence of Enterococcus sp. 4G2_DIV0659.</title>
        <authorList>
            <consortium name="The Broad Institute Genomics Platform"/>
            <consortium name="The Broad Institute Genomic Center for Infectious Diseases"/>
            <person name="Earl A."/>
            <person name="Manson A."/>
            <person name="Schwartman J."/>
            <person name="Gilmore M."/>
            <person name="Abouelleil A."/>
            <person name="Cao P."/>
            <person name="Chapman S."/>
            <person name="Cusick C."/>
            <person name="Shea T."/>
            <person name="Young S."/>
            <person name="Neafsey D."/>
            <person name="Nusbaum C."/>
            <person name="Birren B."/>
        </authorList>
    </citation>
    <scope>NUCLEOTIDE SEQUENCE [LARGE SCALE GENOMIC DNA]</scope>
    <source>
        <strain evidence="4">4G2_DIV0659</strain>
    </source>
</reference>
<dbReference type="RefSeq" id="WP_086331081.1">
    <property type="nucleotide sequence ID" value="NZ_NGLE02000001.1"/>
</dbReference>
<feature type="coiled-coil region" evidence="1">
    <location>
        <begin position="302"/>
        <end position="329"/>
    </location>
</feature>
<keyword evidence="5" id="KW-1185">Reference proteome</keyword>